<sequence length="1552" mass="173191">MQSNTSNPSSPSEAELHAGQLEDYELLLATLRETPANILWPVLPLKPNSPLTKVSADGLKALWKVLRDRDYIDMCTRLELKHGDLFVEFKEGKYVYQAWKNTGYKVTLELTEHAKWQPLKLRIEQAAALLGGVLNSNRTIGFDRMCVFYGIALTSRDPQIVQATIKVIQDRIASHRLRLEDEFEAFDLKSPPIEKDLETFATIQKLFPDAPPDTQFLHSVQARAEIIDAINQFLPESVTSALTHLAKDVLSTVTIEQVRATPSVYLEKILQSAEAQKLGNTLLTTLDWYGGKNAEETSPYIRTRLIANALQHWLCAQILDSSSLIAGFDWRSHENWGKSYQAIREAFEAHLLTSKLAASDKEAVVIARLFLSRFPFEFRVRDIPADLAYRSTVVWVNFLNGVNFVESVAPELLDRLSFQQLVNLPMHRAEVATTEELNLLSLTRLLPTLDWAVTQGFIAQKNFEGYRQAEIELACSELEKHSKEVNQAVIRINEEPPKRLDIAKAEIQTLFGSEAFNTDGRKLARYDELASIGFRDTPPLRGKEYKYYSFADVLASAMFDDQKIWFVTEADGKTLSTQWIRMDKDRYLIADRPWPAPGLSLEGRQKALSPFTKIPDVPALFDDAFKRHLETITTAYQTLIRTLLTSLPYADRLALEMGEVKIYSLRKETRKVAAKDETPEITLPLRARNGVILQATQKHEPTGDQAAVSVSTFYELLPKAGVIRRLENFDATLLIPRIGAMATTSNGNYVDVIRDRHLPFDWDAHSNGTLPKATAFCEAIIDQLPPAFSASSEITEHHQRAPLTLSSSRSLAISRHIATELLFVDPQELRTFAKGQTQFELEEAQRRKIFKIAKSFVPFWGPVEDVMSGDKNRIALGIVGLFFDVISFVIPIGKFATGSIRLINNAGQLATRATLPSFSTLTKTLLVSTLRALNPLEIVPALLKGLGKSVRYIYKTVTFEFNELVGKIRYYEYVRSLPQLSDTGRWKPATLRDQLASIKGIDDVPIRNIGTSGKTDLRLIDPLSSKPYGPSLTTRASDFSPGQSHYSILESRSQQSIVEVSDTRHVREVLEVDGRTTLFIDDVPYRLEGDALRRADLIDASDSLKTIPCRPRRAPGADVCTTRYVTRDPAPTPAVGTFDETKGWATWFGDSIYTPGTAGAPLTKVSLATHTTLDATMEFRKGIYGRVKVNVTEKGVTDTFHSGAVIADSVDGSKQFVFTRLDAGDFYVAELAKGQSLRNALTFKQASTLPAELRRELMVVYTGSLNANNMARIYGVTLVERAMRAMDNIAIPIGGHANPPDTLRLIKVDTSPGEAVLFDHSTRMIVRHSTDGATTWSASRNAPESVRETTAQVINTLFQRTVITLESSVRGGPKALKIDGVMLELQQRISNIHKSELGKLRNVAFAEIKTRQGIREVYVSVSGRQGDTAYLPLFERNRGSKEVIDEGTSYFNIDHGASFPQTSLNVSVSGKLRAIPHTIDNIETYTPALTQRPTSLDTESKLISVIRQKYPDSQELESITIATTMAPCDSCSIVMKQFGYDGSPEALNVIWK</sequence>
<keyword evidence="2" id="KW-1185">Reference proteome</keyword>
<evidence type="ECO:0000313" key="1">
    <source>
        <dbReference type="EMBL" id="WGK89071.1"/>
    </source>
</evidence>
<organism evidence="1 2">
    <name type="scientific">Pseudomonas migulae</name>
    <dbReference type="NCBI Taxonomy" id="78543"/>
    <lineage>
        <taxon>Bacteria</taxon>
        <taxon>Pseudomonadati</taxon>
        <taxon>Pseudomonadota</taxon>
        <taxon>Gammaproteobacteria</taxon>
        <taxon>Pseudomonadales</taxon>
        <taxon>Pseudomonadaceae</taxon>
        <taxon>Pseudomonas</taxon>
    </lineage>
</organism>
<gene>
    <name evidence="1" type="ORF">MOQ58_21410</name>
</gene>
<evidence type="ECO:0008006" key="3">
    <source>
        <dbReference type="Google" id="ProtNLM"/>
    </source>
</evidence>
<dbReference type="EMBL" id="CP093428">
    <property type="protein sequence ID" value="WGK89071.1"/>
    <property type="molecule type" value="Genomic_DNA"/>
</dbReference>
<name>A0ABY8MR98_9PSED</name>
<proteinExistence type="predicted"/>
<accession>A0ABY8MR98</accession>
<evidence type="ECO:0000313" key="2">
    <source>
        <dbReference type="Proteomes" id="UP001243713"/>
    </source>
</evidence>
<dbReference type="RefSeq" id="WP_280161891.1">
    <property type="nucleotide sequence ID" value="NZ_CP093428.1"/>
</dbReference>
<dbReference type="Proteomes" id="UP001243713">
    <property type="component" value="Chromosome"/>
</dbReference>
<protein>
    <recommendedName>
        <fullName evidence="3">Deaminase of polymorphic toxin system</fullName>
    </recommendedName>
</protein>
<reference evidence="1 2" key="1">
    <citation type="submission" date="2022-03" db="EMBL/GenBank/DDBJ databases">
        <title>Plant growth promoting endophytes with ACC deaminase activity.</title>
        <authorList>
            <person name="Charles T."/>
            <person name="Van Dyk A."/>
            <person name="Cheng J."/>
            <person name="Heil J."/>
        </authorList>
    </citation>
    <scope>NUCLEOTIDE SEQUENCE [LARGE SCALE GENOMIC DNA]</scope>
    <source>
        <strain evidence="1 2">8R6</strain>
    </source>
</reference>